<protein>
    <submittedName>
        <fullName evidence="1">Uncharacterized protein</fullName>
    </submittedName>
</protein>
<organism evidence="1 2">
    <name type="scientific">Micromonospora avicenniae</name>
    <dbReference type="NCBI Taxonomy" id="1198245"/>
    <lineage>
        <taxon>Bacteria</taxon>
        <taxon>Bacillati</taxon>
        <taxon>Actinomycetota</taxon>
        <taxon>Actinomycetes</taxon>
        <taxon>Micromonosporales</taxon>
        <taxon>Micromonosporaceae</taxon>
        <taxon>Micromonospora</taxon>
    </lineage>
</organism>
<accession>A0A1N6S486</accession>
<proteinExistence type="predicted"/>
<reference evidence="1 2" key="1">
    <citation type="submission" date="2017-01" db="EMBL/GenBank/DDBJ databases">
        <authorList>
            <person name="Mah S.A."/>
            <person name="Swanson W.J."/>
            <person name="Moy G.W."/>
            <person name="Vacquier V.D."/>
        </authorList>
    </citation>
    <scope>NUCLEOTIDE SEQUENCE [LARGE SCALE GENOMIC DNA]</scope>
    <source>
        <strain evidence="1 2">DSM 45758</strain>
    </source>
</reference>
<evidence type="ECO:0000313" key="1">
    <source>
        <dbReference type="EMBL" id="SIQ35860.1"/>
    </source>
</evidence>
<evidence type="ECO:0000313" key="2">
    <source>
        <dbReference type="Proteomes" id="UP000186004"/>
    </source>
</evidence>
<dbReference type="Proteomes" id="UP000186004">
    <property type="component" value="Unassembled WGS sequence"/>
</dbReference>
<dbReference type="STRING" id="1198245.SAMN05444858_10291"/>
<gene>
    <name evidence="1" type="ORF">SAMN05444858_10291</name>
</gene>
<dbReference type="AlphaFoldDB" id="A0A1N6S486"/>
<keyword evidence="2" id="KW-1185">Reference proteome</keyword>
<sequence length="56" mass="6213">MRWWKVLGLAGLAGVAATGVVIARAERRRRAYTPEEIRARLLARHAEATAQGDDVR</sequence>
<dbReference type="EMBL" id="FTNF01000002">
    <property type="protein sequence ID" value="SIQ35860.1"/>
    <property type="molecule type" value="Genomic_DNA"/>
</dbReference>
<name>A0A1N6S486_9ACTN</name>